<evidence type="ECO:0000256" key="5">
    <source>
        <dbReference type="ARBA" id="ARBA00023295"/>
    </source>
</evidence>
<dbReference type="Pfam" id="PF02838">
    <property type="entry name" value="Glyco_hydro_20b"/>
    <property type="match status" value="1"/>
</dbReference>
<comment type="similarity">
    <text evidence="2">Belongs to the glycosyl hydrolase 20 family.</text>
</comment>
<dbReference type="InterPro" id="IPR029018">
    <property type="entry name" value="Hex-like_dom2"/>
</dbReference>
<feature type="domain" description="GH29D-like beta-sandwich" evidence="9">
    <location>
        <begin position="543"/>
        <end position="577"/>
    </location>
</feature>
<evidence type="ECO:0000256" key="6">
    <source>
        <dbReference type="PIRSR" id="PIRSR625705-1"/>
    </source>
</evidence>
<dbReference type="RefSeq" id="WP_183412425.1">
    <property type="nucleotide sequence ID" value="NZ_JACHYB010000001.1"/>
</dbReference>
<dbReference type="PANTHER" id="PTHR22600">
    <property type="entry name" value="BETA-HEXOSAMINIDASE"/>
    <property type="match status" value="1"/>
</dbReference>
<dbReference type="Proteomes" id="UP000544222">
    <property type="component" value="Unassembled WGS sequence"/>
</dbReference>
<evidence type="ECO:0000256" key="4">
    <source>
        <dbReference type="ARBA" id="ARBA00022801"/>
    </source>
</evidence>
<keyword evidence="5 10" id="KW-0326">Glycosidase</keyword>
<protein>
    <recommendedName>
        <fullName evidence="3">beta-N-acetylhexosaminidase</fullName>
        <ecNumber evidence="3">3.2.1.52</ecNumber>
    </recommendedName>
</protein>
<dbReference type="EC" id="3.2.1.52" evidence="3"/>
<comment type="catalytic activity">
    <reaction evidence="1">
        <text>Hydrolysis of terminal non-reducing N-acetyl-D-hexosamine residues in N-acetyl-beta-D-hexosaminides.</text>
        <dbReference type="EC" id="3.2.1.52"/>
    </reaction>
</comment>
<feature type="domain" description="Glycoside hydrolase family 20 catalytic" evidence="7">
    <location>
        <begin position="151"/>
        <end position="503"/>
    </location>
</feature>
<dbReference type="GO" id="GO:0005975">
    <property type="term" value="P:carbohydrate metabolic process"/>
    <property type="evidence" value="ECO:0007669"/>
    <property type="project" value="InterPro"/>
</dbReference>
<dbReference type="GO" id="GO:0016020">
    <property type="term" value="C:membrane"/>
    <property type="evidence" value="ECO:0007669"/>
    <property type="project" value="TreeGrafter"/>
</dbReference>
<evidence type="ECO:0000259" key="7">
    <source>
        <dbReference type="Pfam" id="PF00728"/>
    </source>
</evidence>
<dbReference type="InterPro" id="IPR025705">
    <property type="entry name" value="Beta_hexosaminidase_sua/sub"/>
</dbReference>
<organism evidence="10 11">
    <name type="scientific">Microbacter margulisiae</name>
    <dbReference type="NCBI Taxonomy" id="1350067"/>
    <lineage>
        <taxon>Bacteria</taxon>
        <taxon>Pseudomonadati</taxon>
        <taxon>Bacteroidota</taxon>
        <taxon>Bacteroidia</taxon>
        <taxon>Bacteroidales</taxon>
        <taxon>Porphyromonadaceae</taxon>
        <taxon>Microbacter</taxon>
    </lineage>
</organism>
<dbReference type="PRINTS" id="PR00738">
    <property type="entry name" value="GLHYDRLASE20"/>
</dbReference>
<dbReference type="SUPFAM" id="SSF51445">
    <property type="entry name" value="(Trans)glycosidases"/>
    <property type="match status" value="1"/>
</dbReference>
<name>A0A7W5DPV5_9PORP</name>
<feature type="domain" description="Beta-hexosaminidase bacterial type N-terminal" evidence="8">
    <location>
        <begin position="18"/>
        <end position="148"/>
    </location>
</feature>
<reference evidence="10 11" key="1">
    <citation type="submission" date="2020-08" db="EMBL/GenBank/DDBJ databases">
        <title>Genomic Encyclopedia of Type Strains, Phase IV (KMG-IV): sequencing the most valuable type-strain genomes for metagenomic binning, comparative biology and taxonomic classification.</title>
        <authorList>
            <person name="Goeker M."/>
        </authorList>
    </citation>
    <scope>NUCLEOTIDE SEQUENCE [LARGE SCALE GENOMIC DNA]</scope>
    <source>
        <strain evidence="10 11">DSM 27471</strain>
    </source>
</reference>
<evidence type="ECO:0000256" key="2">
    <source>
        <dbReference type="ARBA" id="ARBA00006285"/>
    </source>
</evidence>
<comment type="caution">
    <text evidence="10">The sequence shown here is derived from an EMBL/GenBank/DDBJ whole genome shotgun (WGS) entry which is preliminary data.</text>
</comment>
<feature type="active site" description="Proton donor" evidence="6">
    <location>
        <position position="332"/>
    </location>
</feature>
<sequence length="838" mass="94447">MIIAVFCTVDVVGQQAVALIPRPVQVQELQGSFELTGSTAIVAGRSEKELGEYLRDKLHSSTGYNLKVRAAEGETNHIVLQIDPGLTLPSEGYRLTVGKQGATITGKDRGGVFNGIQTLLQLLPPQVYADTLARGIAWKMPSVTITDYPRFRYRGMMLDVSRQFFDVPEVEQYIDWLSMHKINRFHWHLTDDQGWRIQIKHYPRLTSVGAWRGPKEQLPPAYGSGDKRYGGYYTQKQIRAVVRYAAQRNVEIIPEIDIPGHSRAVAVSYPQILCKPDTAFLEKGSRATANWDWRDPNVWCVGNEQNYKMLKVILKEVASFFPSKYIHIGGDEVNPYYWDHCTRCRALMKKEHMTNAMELQHYFMQRVEGILHSLGKRMAGWDEIMDGGKLDSTTAVYAWRSTAKASEAAMSHYPTVLMMGSYFYFDMAQSVNDRGHDWAGIVSLKKVYSFNPLENNLFPDASFHYVKGVQGALWSELLNKPPRFMEYQSYPRIAALAEIGWTPQGERNWGDFYTRLTHTHFERMKYMNIAFRVPPPEVWYRSGYVTVVPPYPGAEVRYTTDGSIPTVASPIYRDSIATRFPDSVQCRTFYSASLASIPLKPVRVAAGEWTMEPATGMTQQAWNINPVFDQAGSWDIAFTPDTLDNTFSVKQVELLENGITISSARLGNITKGSWRYRLVVPAYDATKQYTLRAEMQSSKASTGKVSMQRLPYLTPETGIIVNMPLMQHNALPLTDYDFSTTVSCMPNARAGDNLTFVFASPLVCKTITSVTGMPMLGLFPIQHGHLELSYDGTHFEYAVPYTDGTASVSPAHAVKAVRIVIDAPTDAPMMVIQDLRIE</sequence>
<dbReference type="SUPFAM" id="SSF55545">
    <property type="entry name" value="beta-N-acetylhexosaminidase-like domain"/>
    <property type="match status" value="1"/>
</dbReference>
<accession>A0A7W5DPV5</accession>
<dbReference type="AlphaFoldDB" id="A0A7W5DPV5"/>
<evidence type="ECO:0000259" key="8">
    <source>
        <dbReference type="Pfam" id="PF02838"/>
    </source>
</evidence>
<dbReference type="InterPro" id="IPR015883">
    <property type="entry name" value="Glyco_hydro_20_cat"/>
</dbReference>
<dbReference type="CDD" id="cd06563">
    <property type="entry name" value="GH20_chitobiase-like"/>
    <property type="match status" value="1"/>
</dbReference>
<keyword evidence="4 10" id="KW-0378">Hydrolase</keyword>
<evidence type="ECO:0000256" key="3">
    <source>
        <dbReference type="ARBA" id="ARBA00012663"/>
    </source>
</evidence>
<proteinExistence type="inferred from homology"/>
<dbReference type="InterPro" id="IPR059177">
    <property type="entry name" value="GH29D-like_dom"/>
</dbReference>
<dbReference type="InterPro" id="IPR015882">
    <property type="entry name" value="HEX_bac_N"/>
</dbReference>
<dbReference type="GO" id="GO:0004563">
    <property type="term" value="F:beta-N-acetylhexosaminidase activity"/>
    <property type="evidence" value="ECO:0007669"/>
    <property type="project" value="UniProtKB-EC"/>
</dbReference>
<evidence type="ECO:0000256" key="1">
    <source>
        <dbReference type="ARBA" id="ARBA00001231"/>
    </source>
</evidence>
<evidence type="ECO:0000313" key="10">
    <source>
        <dbReference type="EMBL" id="MBB3186548.1"/>
    </source>
</evidence>
<dbReference type="Pfam" id="PF13290">
    <property type="entry name" value="CHB_HEX_C_1"/>
    <property type="match status" value="1"/>
</dbReference>
<dbReference type="Gene3D" id="3.30.379.10">
    <property type="entry name" value="Chitobiase/beta-hexosaminidase domain 2-like"/>
    <property type="match status" value="1"/>
</dbReference>
<dbReference type="InterPro" id="IPR017853">
    <property type="entry name" value="GH"/>
</dbReference>
<dbReference type="PANTHER" id="PTHR22600:SF57">
    <property type="entry name" value="BETA-N-ACETYLHEXOSAMINIDASE"/>
    <property type="match status" value="1"/>
</dbReference>
<keyword evidence="11" id="KW-1185">Reference proteome</keyword>
<gene>
    <name evidence="10" type="ORF">FHX64_000711</name>
</gene>
<evidence type="ECO:0000313" key="11">
    <source>
        <dbReference type="Proteomes" id="UP000544222"/>
    </source>
</evidence>
<dbReference type="Pfam" id="PF00728">
    <property type="entry name" value="Glyco_hydro_20"/>
    <property type="match status" value="1"/>
</dbReference>
<dbReference type="Gene3D" id="3.20.20.80">
    <property type="entry name" value="Glycosidases"/>
    <property type="match status" value="1"/>
</dbReference>
<dbReference type="GO" id="GO:0030203">
    <property type="term" value="P:glycosaminoglycan metabolic process"/>
    <property type="evidence" value="ECO:0007669"/>
    <property type="project" value="TreeGrafter"/>
</dbReference>
<evidence type="ECO:0000259" key="9">
    <source>
        <dbReference type="Pfam" id="PF13290"/>
    </source>
</evidence>
<dbReference type="EMBL" id="JACHYB010000001">
    <property type="protein sequence ID" value="MBB3186548.1"/>
    <property type="molecule type" value="Genomic_DNA"/>
</dbReference>